<gene>
    <name evidence="3" type="ORF">UFOVP1305_67</name>
    <name evidence="2" type="ORF">UFOVP896_12</name>
</gene>
<evidence type="ECO:0000313" key="3">
    <source>
        <dbReference type="EMBL" id="CAB4198304.1"/>
    </source>
</evidence>
<dbReference type="InterPro" id="IPR013132">
    <property type="entry name" value="PseI/NeuA/B-like_N"/>
</dbReference>
<evidence type="ECO:0000313" key="2">
    <source>
        <dbReference type="EMBL" id="CAB4169426.1"/>
    </source>
</evidence>
<dbReference type="Gene3D" id="3.20.20.70">
    <property type="entry name" value="Aldolase class I"/>
    <property type="match status" value="1"/>
</dbReference>
<organism evidence="3">
    <name type="scientific">uncultured Caudovirales phage</name>
    <dbReference type="NCBI Taxonomy" id="2100421"/>
    <lineage>
        <taxon>Viruses</taxon>
        <taxon>Duplodnaviria</taxon>
        <taxon>Heunggongvirae</taxon>
        <taxon>Uroviricota</taxon>
        <taxon>Caudoviricetes</taxon>
        <taxon>Peduoviridae</taxon>
        <taxon>Maltschvirus</taxon>
        <taxon>Maltschvirus maltsch</taxon>
    </lineage>
</organism>
<evidence type="ECO:0000259" key="1">
    <source>
        <dbReference type="Pfam" id="PF03102"/>
    </source>
</evidence>
<dbReference type="InterPro" id="IPR051690">
    <property type="entry name" value="PseI-like"/>
</dbReference>
<sequence length="361" mass="39842">MTSIDFKTARSLRSGRCEVLAEAGQCMEGSVERAVQMTRDAAFAGAWGIKTQMLKPETIAIENAPKYWEDDLGTHSQREAFAAAGLIDFDKWRPVREAARESQIAFVSTPFDLDAVEHLEALDVDAYKIASGDLLWRDMLDMLIDTRRPLFISTGAAWADEIESTVEYALDRDPSLRYRLVLLACSLVYPTPAHEANVGRVVRLRELVAERAWGSVKVGYSDHTESAHTALIAGAAGAVLVEKHYTFAGAQGAVADHGMAVDAEGLAKTVNNARRGAASYGDASLIPTEREERARQGARRALYLQRDVRAGDLVESDDVLPLRPCPPNALPLDVWHDSRGDTRWRSSRKRGDFVRMSDLDL</sequence>
<name>A0A6J5S0S7_9CAUD</name>
<dbReference type="GO" id="GO:0047444">
    <property type="term" value="F:N-acylneuraminate-9-phosphate synthase activity"/>
    <property type="evidence" value="ECO:0007669"/>
    <property type="project" value="TreeGrafter"/>
</dbReference>
<dbReference type="InterPro" id="IPR013785">
    <property type="entry name" value="Aldolase_TIM"/>
</dbReference>
<dbReference type="PANTHER" id="PTHR42966">
    <property type="entry name" value="N-ACETYLNEURAMINATE SYNTHASE"/>
    <property type="match status" value="1"/>
</dbReference>
<dbReference type="SUPFAM" id="SSF51569">
    <property type="entry name" value="Aldolase"/>
    <property type="match status" value="1"/>
</dbReference>
<accession>A0A6J5S0S7</accession>
<protein>
    <submittedName>
        <fullName evidence="3">SpsE Sialic acid synthase</fullName>
    </submittedName>
</protein>
<dbReference type="EMBL" id="LR796844">
    <property type="protein sequence ID" value="CAB4169426.1"/>
    <property type="molecule type" value="Genomic_DNA"/>
</dbReference>
<dbReference type="EMBL" id="LR797254">
    <property type="protein sequence ID" value="CAB4198304.1"/>
    <property type="molecule type" value="Genomic_DNA"/>
</dbReference>
<reference evidence="3" key="1">
    <citation type="submission" date="2020-05" db="EMBL/GenBank/DDBJ databases">
        <authorList>
            <person name="Chiriac C."/>
            <person name="Salcher M."/>
            <person name="Ghai R."/>
            <person name="Kavagutti S V."/>
        </authorList>
    </citation>
    <scope>NUCLEOTIDE SEQUENCE</scope>
</reference>
<dbReference type="GO" id="GO:0016051">
    <property type="term" value="P:carbohydrate biosynthetic process"/>
    <property type="evidence" value="ECO:0007669"/>
    <property type="project" value="InterPro"/>
</dbReference>
<dbReference type="PANTHER" id="PTHR42966:SF1">
    <property type="entry name" value="SIALIC ACID SYNTHASE"/>
    <property type="match status" value="1"/>
</dbReference>
<proteinExistence type="predicted"/>
<feature type="domain" description="PseI/NeuA/B-like" evidence="1">
    <location>
        <begin position="39"/>
        <end position="282"/>
    </location>
</feature>
<dbReference type="Pfam" id="PF03102">
    <property type="entry name" value="NeuB"/>
    <property type="match status" value="1"/>
</dbReference>